<reference evidence="1 2" key="1">
    <citation type="journal article" date="2022" name="Plant J.">
        <title>Chromosome-level genome of Camellia lanceoleosa provides a valuable resource for understanding genome evolution and self-incompatibility.</title>
        <authorList>
            <person name="Gong W."/>
            <person name="Xiao S."/>
            <person name="Wang L."/>
            <person name="Liao Z."/>
            <person name="Chang Y."/>
            <person name="Mo W."/>
            <person name="Hu G."/>
            <person name="Li W."/>
            <person name="Zhao G."/>
            <person name="Zhu H."/>
            <person name="Hu X."/>
            <person name="Ji K."/>
            <person name="Xiang X."/>
            <person name="Song Q."/>
            <person name="Yuan D."/>
            <person name="Jin S."/>
            <person name="Zhang L."/>
        </authorList>
    </citation>
    <scope>NUCLEOTIDE SEQUENCE [LARGE SCALE GENOMIC DNA]</scope>
    <source>
        <strain evidence="1">SQ_2022a</strain>
    </source>
</reference>
<keyword evidence="2" id="KW-1185">Reference proteome</keyword>
<gene>
    <name evidence="1" type="ORF">LOK49_LG07G00819</name>
</gene>
<sequence>MLEIWPDGAEIAVPRILLRPPISITLPSPPSPTILLPIFPISIVAPSPIIIFLLDLHQAYEMISGIGEAVVASRTVDFVVAAIVAMMVIDQAVVDAYRALNHYIMIK</sequence>
<comment type="caution">
    <text evidence="1">The sequence shown here is derived from an EMBL/GenBank/DDBJ whole genome shotgun (WGS) entry which is preliminary data.</text>
</comment>
<name>A0ACC0H4G2_9ERIC</name>
<dbReference type="Proteomes" id="UP001060215">
    <property type="component" value="Chromosome 7"/>
</dbReference>
<evidence type="ECO:0000313" key="2">
    <source>
        <dbReference type="Proteomes" id="UP001060215"/>
    </source>
</evidence>
<proteinExistence type="predicted"/>
<organism evidence="1 2">
    <name type="scientific">Camellia lanceoleosa</name>
    <dbReference type="NCBI Taxonomy" id="1840588"/>
    <lineage>
        <taxon>Eukaryota</taxon>
        <taxon>Viridiplantae</taxon>
        <taxon>Streptophyta</taxon>
        <taxon>Embryophyta</taxon>
        <taxon>Tracheophyta</taxon>
        <taxon>Spermatophyta</taxon>
        <taxon>Magnoliopsida</taxon>
        <taxon>eudicotyledons</taxon>
        <taxon>Gunneridae</taxon>
        <taxon>Pentapetalae</taxon>
        <taxon>asterids</taxon>
        <taxon>Ericales</taxon>
        <taxon>Theaceae</taxon>
        <taxon>Camellia</taxon>
    </lineage>
</organism>
<accession>A0ACC0H4G2</accession>
<protein>
    <submittedName>
        <fullName evidence="1">Uncharacterized protein</fullName>
    </submittedName>
</protein>
<dbReference type="EMBL" id="CM045764">
    <property type="protein sequence ID" value="KAI8007793.1"/>
    <property type="molecule type" value="Genomic_DNA"/>
</dbReference>
<evidence type="ECO:0000313" key="1">
    <source>
        <dbReference type="EMBL" id="KAI8007793.1"/>
    </source>
</evidence>